<dbReference type="GO" id="GO:0016020">
    <property type="term" value="C:membrane"/>
    <property type="evidence" value="ECO:0007669"/>
    <property type="project" value="UniProtKB-SubCell"/>
</dbReference>
<feature type="transmembrane region" description="Helical" evidence="6">
    <location>
        <begin position="114"/>
        <end position="137"/>
    </location>
</feature>
<dbReference type="EMBL" id="CP096659">
    <property type="protein sequence ID" value="UPV72922.1"/>
    <property type="molecule type" value="Genomic_DNA"/>
</dbReference>
<proteinExistence type="inferred from homology"/>
<dbReference type="InterPro" id="IPR038330">
    <property type="entry name" value="TspO/MBR-related_sf"/>
</dbReference>
<dbReference type="PIRSF" id="PIRSF005859">
    <property type="entry name" value="PBR"/>
    <property type="match status" value="1"/>
</dbReference>
<evidence type="ECO:0000313" key="7">
    <source>
        <dbReference type="EMBL" id="UPV72922.1"/>
    </source>
</evidence>
<comment type="similarity">
    <text evidence="2">Belongs to the TspO/BZRP family.</text>
</comment>
<dbReference type="PANTHER" id="PTHR10057:SF0">
    <property type="entry name" value="TRANSLOCATOR PROTEIN"/>
    <property type="match status" value="1"/>
</dbReference>
<dbReference type="Pfam" id="PF03073">
    <property type="entry name" value="TspO_MBR"/>
    <property type="match status" value="1"/>
</dbReference>
<evidence type="ECO:0000256" key="3">
    <source>
        <dbReference type="ARBA" id="ARBA00022692"/>
    </source>
</evidence>
<dbReference type="Gene3D" id="1.20.1260.100">
    <property type="entry name" value="TspO/MBR protein"/>
    <property type="match status" value="1"/>
</dbReference>
<organism evidence="7 8">
    <name type="scientific">Halorussus limi</name>
    <dbReference type="NCBI Taxonomy" id="2938695"/>
    <lineage>
        <taxon>Archaea</taxon>
        <taxon>Methanobacteriati</taxon>
        <taxon>Methanobacteriota</taxon>
        <taxon>Stenosarchaea group</taxon>
        <taxon>Halobacteria</taxon>
        <taxon>Halobacteriales</taxon>
        <taxon>Haladaptataceae</taxon>
        <taxon>Halorussus</taxon>
    </lineage>
</organism>
<dbReference type="RefSeq" id="WP_248648981.1">
    <property type="nucleotide sequence ID" value="NZ_CP096659.1"/>
</dbReference>
<keyword evidence="3 6" id="KW-0812">Transmembrane</keyword>
<evidence type="ECO:0000256" key="4">
    <source>
        <dbReference type="ARBA" id="ARBA00022989"/>
    </source>
</evidence>
<dbReference type="Proteomes" id="UP000830729">
    <property type="component" value="Chromosome"/>
</dbReference>
<dbReference type="InterPro" id="IPR004307">
    <property type="entry name" value="TspO_MBR"/>
</dbReference>
<feature type="transmembrane region" description="Helical" evidence="6">
    <location>
        <begin position="59"/>
        <end position="78"/>
    </location>
</feature>
<comment type="subcellular location">
    <subcellularLocation>
        <location evidence="1">Membrane</location>
        <topology evidence="1">Multi-pass membrane protein</topology>
    </subcellularLocation>
</comment>
<dbReference type="GeneID" id="72185576"/>
<name>A0A8U0HPF7_9EURY</name>
<keyword evidence="4 6" id="KW-1133">Transmembrane helix</keyword>
<feature type="transmembrane region" description="Helical" evidence="6">
    <location>
        <begin position="144"/>
        <end position="165"/>
    </location>
</feature>
<dbReference type="FunFam" id="1.20.1260.100:FF:000001">
    <property type="entry name" value="translocator protein 2"/>
    <property type="match status" value="1"/>
</dbReference>
<keyword evidence="5 6" id="KW-0472">Membrane</keyword>
<dbReference type="AlphaFoldDB" id="A0A8U0HPF7"/>
<protein>
    <submittedName>
        <fullName evidence="7">Tryptophan-rich sensory protein</fullName>
    </submittedName>
</protein>
<evidence type="ECO:0000256" key="6">
    <source>
        <dbReference type="SAM" id="Phobius"/>
    </source>
</evidence>
<dbReference type="PANTHER" id="PTHR10057">
    <property type="entry name" value="PERIPHERAL-TYPE BENZODIAZEPINE RECEPTOR"/>
    <property type="match status" value="1"/>
</dbReference>
<evidence type="ECO:0000256" key="2">
    <source>
        <dbReference type="ARBA" id="ARBA00007524"/>
    </source>
</evidence>
<feature type="transmembrane region" description="Helical" evidence="6">
    <location>
        <begin position="90"/>
        <end position="108"/>
    </location>
</feature>
<keyword evidence="8" id="KW-1185">Reference proteome</keyword>
<evidence type="ECO:0000256" key="5">
    <source>
        <dbReference type="ARBA" id="ARBA00023136"/>
    </source>
</evidence>
<dbReference type="GO" id="GO:0033013">
    <property type="term" value="P:tetrapyrrole metabolic process"/>
    <property type="evidence" value="ECO:0007669"/>
    <property type="project" value="UniProtKB-ARBA"/>
</dbReference>
<reference evidence="7 8" key="1">
    <citation type="submission" date="2022-04" db="EMBL/GenBank/DDBJ databases">
        <title>Diverse halophilic archaea isolated from saline environments.</title>
        <authorList>
            <person name="Cui H.-L."/>
        </authorList>
    </citation>
    <scope>NUCLEOTIDE SEQUENCE [LARGE SCALE GENOMIC DNA]</scope>
    <source>
        <strain evidence="7 8">XZYJT49</strain>
    </source>
</reference>
<evidence type="ECO:0000313" key="8">
    <source>
        <dbReference type="Proteomes" id="UP000830729"/>
    </source>
</evidence>
<accession>A0A8U0HPF7</accession>
<sequence length="168" mass="18024">MNVTETLGGGDGEGVDWPVLLGSVLLCELAGVVPSLLTANEVATWYPTLAKPGFTPPSWLFGPVWTALYLLMGVALYLVWRSDGGRLRRVALAAFGVQLVLNAAWTLVFFGTQAIFGGLVVILVLLAAILATIGAFARIDRRAAALLVPYLLWVGFATALNLQIWRLN</sequence>
<dbReference type="KEGG" id="halx:M0R89_10215"/>
<evidence type="ECO:0000256" key="1">
    <source>
        <dbReference type="ARBA" id="ARBA00004141"/>
    </source>
</evidence>
<gene>
    <name evidence="7" type="ORF">M0R89_10215</name>
</gene>
<dbReference type="CDD" id="cd15904">
    <property type="entry name" value="TSPO_MBR"/>
    <property type="match status" value="1"/>
</dbReference>